<comment type="caution">
    <text evidence="1">The sequence shown here is derived from an EMBL/GenBank/DDBJ whole genome shotgun (WGS) entry which is preliminary data.</text>
</comment>
<dbReference type="Proteomes" id="UP001152531">
    <property type="component" value="Unassembled WGS sequence"/>
</dbReference>
<gene>
    <name evidence="1" type="ORF">CLIB1444_09S01332</name>
</gene>
<name>A0ACA9YC45_9ASCO</name>
<protein>
    <submittedName>
        <fullName evidence="1">Importin beta-like protein Kap120p</fullName>
    </submittedName>
</protein>
<evidence type="ECO:0000313" key="1">
    <source>
        <dbReference type="EMBL" id="CAH6722336.1"/>
    </source>
</evidence>
<sequence>MDLNVDNLLNILSLANESERNSRQQEAENQLKTWEVVPGYHYYLQSIYLNLELPLQIRWLAIICFKNGVEKYWRSSRTNAISKDEKSKIKSRLFSLLHEKNNQLMIQHAHSIGKIVRFEFPTEWPNLFEEIERSLHNFVFVNQDLSSVNNLLIILNQIIKTLSSVRIGRARHAMQSKSPLIVPLLIKLYVKFFQQWTNNLDLALMEVCYLCLKNLRRIIPEGFEQPETNHDVTEFLKVSVDHLRGLINEHSRYSSDLIERYAKCYSKLYFNLISINPTSFILLPCCETILSYYMNYLQENAERIYQSNEENDFWEIIALKGFLILKKVINYTFKQGSITLKQPKSKQEIEIALKKLASGFFNKGLIEKLCDLIINWYLPIKPNDLENWSLEPEEWCNEEFQSSWEYQIRPCAENFFQDLVKFFKDDLSNYILNKISNNLNDGNILIQDSILCTFQLSADSISDKVNFNQLLNDVFVPLGSKNDKLEQKILKRRICLIINEWVVINCSNESRILIYKFLSTLLVGENKINDQVVKLNAIQCLKTIINDWDFNKKDFGPFLTEFITRFIEILDEMTFTESKLYILNTLAIVIERCNPLINYETLIRLLAIIPKYWEVSNSNDNEVILKTSLIRILKNLIISLNENSPETYSICIPLIKSCCSENSDYQLLSEDGYELWLSMLQFCPNQHKEHVEIIQLFELIKFGLLNSTEVLPLILSIIRSYSLLSPEVFQIHSINEIFKVLSGYLNSMRDDAFNVFISLMDILILKLYNDEVFLTSLVDSGLFNCMLSYVLDESNSIVCINKLLLILSRLAFANNEIFLKMLNYLSNDINSFLKHWTEYYVNNGNPRNKKINLLGLLSLLKITIPIKEQNFISIFPDVIKKTFLFLEEVKETDGKVDAYNSDFIYEDIDDYRYLDPDIKENGEKTRYVELLDQADPVFKVQLDKFLIEVIHSFKSTLANDEFDQLMNMNEEYSIEQLQKIM</sequence>
<accession>A0ACA9YC45</accession>
<reference evidence="1" key="1">
    <citation type="submission" date="2022-06" db="EMBL/GenBank/DDBJ databases">
        <authorList>
            <person name="Legras J.-L."/>
            <person name="Devillers H."/>
            <person name="Grondin C."/>
        </authorList>
    </citation>
    <scope>NUCLEOTIDE SEQUENCE</scope>
    <source>
        <strain evidence="1">CLIB 1444</strain>
    </source>
</reference>
<organism evidence="1 2">
    <name type="scientific">[Candida] jaroonii</name>
    <dbReference type="NCBI Taxonomy" id="467808"/>
    <lineage>
        <taxon>Eukaryota</taxon>
        <taxon>Fungi</taxon>
        <taxon>Dikarya</taxon>
        <taxon>Ascomycota</taxon>
        <taxon>Saccharomycotina</taxon>
        <taxon>Pichiomycetes</taxon>
        <taxon>Debaryomycetaceae</taxon>
        <taxon>Yamadazyma</taxon>
    </lineage>
</organism>
<dbReference type="EMBL" id="CALSDN010000009">
    <property type="protein sequence ID" value="CAH6722336.1"/>
    <property type="molecule type" value="Genomic_DNA"/>
</dbReference>
<proteinExistence type="predicted"/>
<keyword evidence="2" id="KW-1185">Reference proteome</keyword>
<evidence type="ECO:0000313" key="2">
    <source>
        <dbReference type="Proteomes" id="UP001152531"/>
    </source>
</evidence>